<feature type="active site" evidence="1">
    <location>
        <position position="298"/>
    </location>
</feature>
<dbReference type="GO" id="GO:0004176">
    <property type="term" value="F:ATP-dependent peptidase activity"/>
    <property type="evidence" value="ECO:0007669"/>
    <property type="project" value="UniProtKB-UniRule"/>
</dbReference>
<feature type="domain" description="Lon proteolytic" evidence="3">
    <location>
        <begin position="245"/>
        <end position="359"/>
    </location>
</feature>
<comment type="similarity">
    <text evidence="1">Belongs to the peptidase S16 family.</text>
</comment>
<keyword evidence="2" id="KW-1133">Transmembrane helix</keyword>
<name>A0A0D1VVX1_ANEMI</name>
<dbReference type="SMART" id="SM00228">
    <property type="entry name" value="PDZ"/>
    <property type="match status" value="1"/>
</dbReference>
<dbReference type="Pfam" id="PF13180">
    <property type="entry name" value="PDZ_2"/>
    <property type="match status" value="1"/>
</dbReference>
<dbReference type="NCBIfam" id="NF041438">
    <property type="entry name" value="SepM_fam_S16"/>
    <property type="match status" value="1"/>
</dbReference>
<dbReference type="GO" id="GO:0004252">
    <property type="term" value="F:serine-type endopeptidase activity"/>
    <property type="evidence" value="ECO:0007669"/>
    <property type="project" value="UniProtKB-UniRule"/>
</dbReference>
<feature type="active site" evidence="1">
    <location>
        <position position="253"/>
    </location>
</feature>
<dbReference type="RefSeq" id="WP_043066024.1">
    <property type="nucleotide sequence ID" value="NZ_BJOA01000031.1"/>
</dbReference>
<keyword evidence="2" id="KW-0812">Transmembrane</keyword>
<sequence length="365" mass="39611">MTRRRHFFRSKFAPFIAAALIAMALLAVALSPTGYYIIRPGSAIELQPMVTVQDGHKDEKGVLMLTTVRMGKANVLGYLYAKADPYSELVKESTIHSPHETDEQYNLRELQEMKNSQENAMIVAFRKAGLPVKIKEKGANVVFLVPDMPAKSYLKIGDVITKVDEKEITNAQQLLNSLKGKKAGETVTLTYVRDGKASKAEITLKAFPKAPGEKEARAGIGIAYPNPDGPVTKREIELPKQVTISSENIGGPSAGMMFTLEILNQLTPGDLTKGYRIAGTGTISANGTVGPIGGIEHKVRASDKMKADIFFAPDNPVPSGSKQRSNYADAKAEAEKLGAKMKIVPVRTVDDAIKYLESLPPKNGK</sequence>
<dbReference type="GeneID" id="42305491"/>
<dbReference type="InterPro" id="IPR008269">
    <property type="entry name" value="Lon_proteolytic"/>
</dbReference>
<comment type="catalytic activity">
    <reaction evidence="1">
        <text>Hydrolysis of proteins in presence of ATP.</text>
        <dbReference type="EC" id="3.4.21.53"/>
    </reaction>
</comment>
<dbReference type="InterPro" id="IPR001478">
    <property type="entry name" value="PDZ"/>
</dbReference>
<reference evidence="4 6" key="1">
    <citation type="submission" date="2015-07" db="EMBL/GenBank/DDBJ databases">
        <title>Fjat-14205 dsm 2895.</title>
        <authorList>
            <person name="Liu B."/>
            <person name="Wang J."/>
            <person name="Zhu Y."/>
            <person name="Liu G."/>
            <person name="Chen Q."/>
            <person name="Chen Z."/>
            <person name="Lan J."/>
            <person name="Che J."/>
            <person name="Ge C."/>
            <person name="Shi H."/>
            <person name="Pan Z."/>
            <person name="Liu X."/>
        </authorList>
    </citation>
    <scope>NUCLEOTIDE SEQUENCE [LARGE SCALE GENOMIC DNA]</scope>
    <source>
        <strain evidence="4 6">DSM 2895</strain>
    </source>
</reference>
<evidence type="ECO:0000313" key="5">
    <source>
        <dbReference type="EMBL" id="SDI35570.1"/>
    </source>
</evidence>
<keyword evidence="1" id="KW-0720">Serine protease</keyword>
<dbReference type="GO" id="GO:0030163">
    <property type="term" value="P:protein catabolic process"/>
    <property type="evidence" value="ECO:0007669"/>
    <property type="project" value="InterPro"/>
</dbReference>
<dbReference type="OrthoDB" id="2356897at2"/>
<gene>
    <name evidence="4" type="ORF">AF333_09785</name>
    <name evidence="5" type="ORF">SAMN04487909_103187</name>
</gene>
<dbReference type="GO" id="GO:0005524">
    <property type="term" value="F:ATP binding"/>
    <property type="evidence" value="ECO:0007669"/>
    <property type="project" value="InterPro"/>
</dbReference>
<dbReference type="InterPro" id="IPR020568">
    <property type="entry name" value="Ribosomal_Su5_D2-typ_SF"/>
</dbReference>
<dbReference type="EMBL" id="LGUG01000004">
    <property type="protein sequence ID" value="KON95722.1"/>
    <property type="molecule type" value="Genomic_DNA"/>
</dbReference>
<protein>
    <recommendedName>
        <fullName evidence="1">endopeptidase La</fullName>
        <ecNumber evidence="1">3.4.21.53</ecNumber>
    </recommendedName>
</protein>
<organism evidence="4 6">
    <name type="scientific">Aneurinibacillus migulanus</name>
    <name type="common">Bacillus migulanus</name>
    <dbReference type="NCBI Taxonomy" id="47500"/>
    <lineage>
        <taxon>Bacteria</taxon>
        <taxon>Bacillati</taxon>
        <taxon>Bacillota</taxon>
        <taxon>Bacilli</taxon>
        <taxon>Bacillales</taxon>
        <taxon>Paenibacillaceae</taxon>
        <taxon>Aneurinibacillus group</taxon>
        <taxon>Aneurinibacillus</taxon>
    </lineage>
</organism>
<evidence type="ECO:0000313" key="7">
    <source>
        <dbReference type="Proteomes" id="UP000182836"/>
    </source>
</evidence>
<feature type="transmembrane region" description="Helical" evidence="2">
    <location>
        <begin position="12"/>
        <end position="38"/>
    </location>
</feature>
<dbReference type="PROSITE" id="PS51786">
    <property type="entry name" value="LON_PROTEOLYTIC"/>
    <property type="match status" value="1"/>
</dbReference>
<keyword evidence="2" id="KW-0472">Membrane</keyword>
<dbReference type="Gene3D" id="3.30.230.10">
    <property type="match status" value="1"/>
</dbReference>
<reference evidence="5 7" key="2">
    <citation type="submission" date="2016-10" db="EMBL/GenBank/DDBJ databases">
        <authorList>
            <person name="de Groot N.N."/>
        </authorList>
    </citation>
    <scope>NUCLEOTIDE SEQUENCE [LARGE SCALE GENOMIC DNA]</scope>
    <source>
        <strain evidence="5 7">DSM 2895</strain>
    </source>
</reference>
<dbReference type="SUPFAM" id="SSF50156">
    <property type="entry name" value="PDZ domain-like"/>
    <property type="match status" value="1"/>
</dbReference>
<evidence type="ECO:0000259" key="3">
    <source>
        <dbReference type="PROSITE" id="PS51786"/>
    </source>
</evidence>
<dbReference type="EC" id="3.4.21.53" evidence="1"/>
<proteinExistence type="inferred from homology"/>
<dbReference type="Proteomes" id="UP000182836">
    <property type="component" value="Unassembled WGS sequence"/>
</dbReference>
<accession>A0A0D1VVX1</accession>
<dbReference type="STRING" id="47500.AF333_09785"/>
<dbReference type="EMBL" id="FNED01000003">
    <property type="protein sequence ID" value="SDI35570.1"/>
    <property type="molecule type" value="Genomic_DNA"/>
</dbReference>
<dbReference type="SUPFAM" id="SSF54211">
    <property type="entry name" value="Ribosomal protein S5 domain 2-like"/>
    <property type="match status" value="1"/>
</dbReference>
<keyword evidence="1" id="KW-0378">Hydrolase</keyword>
<dbReference type="InterPro" id="IPR027065">
    <property type="entry name" value="Lon_Prtase"/>
</dbReference>
<keyword evidence="6" id="KW-1185">Reference proteome</keyword>
<evidence type="ECO:0000256" key="1">
    <source>
        <dbReference type="PROSITE-ProRule" id="PRU01122"/>
    </source>
</evidence>
<dbReference type="InterPro" id="IPR036034">
    <property type="entry name" value="PDZ_sf"/>
</dbReference>
<evidence type="ECO:0000313" key="6">
    <source>
        <dbReference type="Proteomes" id="UP000037269"/>
    </source>
</evidence>
<dbReference type="AlphaFoldDB" id="A0A0D1VVX1"/>
<dbReference type="GO" id="GO:0006508">
    <property type="term" value="P:proteolysis"/>
    <property type="evidence" value="ECO:0007669"/>
    <property type="project" value="UniProtKB-KW"/>
</dbReference>
<keyword evidence="1" id="KW-0645">Protease</keyword>
<dbReference type="InterPro" id="IPR014721">
    <property type="entry name" value="Ribsml_uS5_D2-typ_fold_subgr"/>
</dbReference>
<dbReference type="Pfam" id="PF05362">
    <property type="entry name" value="Lon_C"/>
    <property type="match status" value="1"/>
</dbReference>
<dbReference type="PANTHER" id="PTHR10046">
    <property type="entry name" value="ATP DEPENDENT LON PROTEASE FAMILY MEMBER"/>
    <property type="match status" value="1"/>
</dbReference>
<evidence type="ECO:0000256" key="2">
    <source>
        <dbReference type="SAM" id="Phobius"/>
    </source>
</evidence>
<dbReference type="Proteomes" id="UP000037269">
    <property type="component" value="Unassembled WGS sequence"/>
</dbReference>
<dbReference type="PATRIC" id="fig|47500.12.peg.4980"/>
<evidence type="ECO:0000313" key="4">
    <source>
        <dbReference type="EMBL" id="KON95722.1"/>
    </source>
</evidence>